<gene>
    <name evidence="1" type="ORF">CHS0354_001416</name>
</gene>
<dbReference type="EMBL" id="JAEAOA010000137">
    <property type="protein sequence ID" value="KAK3605299.1"/>
    <property type="molecule type" value="Genomic_DNA"/>
</dbReference>
<dbReference type="AlphaFoldDB" id="A0AAE0T8J9"/>
<reference evidence="1" key="3">
    <citation type="submission" date="2023-05" db="EMBL/GenBank/DDBJ databases">
        <authorList>
            <person name="Smith C.H."/>
        </authorList>
    </citation>
    <scope>NUCLEOTIDE SEQUENCE</scope>
    <source>
        <strain evidence="1">CHS0354</strain>
        <tissue evidence="1">Mantle</tissue>
    </source>
</reference>
<keyword evidence="2" id="KW-1185">Reference proteome</keyword>
<dbReference type="Proteomes" id="UP001195483">
    <property type="component" value="Unassembled WGS sequence"/>
</dbReference>
<accession>A0AAE0T8J9</accession>
<comment type="caution">
    <text evidence="1">The sequence shown here is derived from an EMBL/GenBank/DDBJ whole genome shotgun (WGS) entry which is preliminary data.</text>
</comment>
<reference evidence="1" key="2">
    <citation type="journal article" date="2021" name="Genome Biol. Evol.">
        <title>Developing a high-quality reference genome for a parasitic bivalve with doubly uniparental inheritance (Bivalvia: Unionida).</title>
        <authorList>
            <person name="Smith C.H."/>
        </authorList>
    </citation>
    <scope>NUCLEOTIDE SEQUENCE</scope>
    <source>
        <strain evidence="1">CHS0354</strain>
        <tissue evidence="1">Mantle</tissue>
    </source>
</reference>
<protein>
    <submittedName>
        <fullName evidence="1">Uncharacterized protein</fullName>
    </submittedName>
</protein>
<sequence length="118" mass="13634">MEVLEITNEEKLENIVESVNAYKMLANKVNDVVQYLRTKNLSIDGVGDSYKTFQECRKKVFKFIGNKLGIVASGKDINTVHMNVDRYDTHCDRSIICKFARRSLQMMVLGKRMKLKVQ</sequence>
<evidence type="ECO:0000313" key="2">
    <source>
        <dbReference type="Proteomes" id="UP001195483"/>
    </source>
</evidence>
<proteinExistence type="predicted"/>
<feature type="non-terminal residue" evidence="1">
    <location>
        <position position="118"/>
    </location>
</feature>
<evidence type="ECO:0000313" key="1">
    <source>
        <dbReference type="EMBL" id="KAK3605299.1"/>
    </source>
</evidence>
<reference evidence="1" key="1">
    <citation type="journal article" date="2021" name="Genome Biol. Evol.">
        <title>A High-Quality Reference Genome for a Parasitic Bivalve with Doubly Uniparental Inheritance (Bivalvia: Unionida).</title>
        <authorList>
            <person name="Smith C.H."/>
        </authorList>
    </citation>
    <scope>NUCLEOTIDE SEQUENCE</scope>
    <source>
        <strain evidence="1">CHS0354</strain>
    </source>
</reference>
<organism evidence="1 2">
    <name type="scientific">Potamilus streckersoni</name>
    <dbReference type="NCBI Taxonomy" id="2493646"/>
    <lineage>
        <taxon>Eukaryota</taxon>
        <taxon>Metazoa</taxon>
        <taxon>Spiralia</taxon>
        <taxon>Lophotrochozoa</taxon>
        <taxon>Mollusca</taxon>
        <taxon>Bivalvia</taxon>
        <taxon>Autobranchia</taxon>
        <taxon>Heteroconchia</taxon>
        <taxon>Palaeoheterodonta</taxon>
        <taxon>Unionida</taxon>
        <taxon>Unionoidea</taxon>
        <taxon>Unionidae</taxon>
        <taxon>Ambleminae</taxon>
        <taxon>Lampsilini</taxon>
        <taxon>Potamilus</taxon>
    </lineage>
</organism>
<name>A0AAE0T8J9_9BIVA</name>